<proteinExistence type="predicted"/>
<dbReference type="Gene3D" id="3.20.200.10">
    <property type="entry name" value="MHCK/EF2 kinase"/>
    <property type="match status" value="1"/>
</dbReference>
<protein>
    <recommendedName>
        <fullName evidence="6">Alpha-type protein kinase domain-containing protein</fullName>
    </recommendedName>
</protein>
<dbReference type="Proteomes" id="UP000521872">
    <property type="component" value="Unassembled WGS sequence"/>
</dbReference>
<evidence type="ECO:0000256" key="3">
    <source>
        <dbReference type="ARBA" id="ARBA00022741"/>
    </source>
</evidence>
<accession>A0A8H4QJQ4</accession>
<keyword evidence="2" id="KW-0808">Transferase</keyword>
<dbReference type="GO" id="GO:0004674">
    <property type="term" value="F:protein serine/threonine kinase activity"/>
    <property type="evidence" value="ECO:0007669"/>
    <property type="project" value="UniProtKB-KW"/>
</dbReference>
<keyword evidence="1" id="KW-0723">Serine/threonine-protein kinase</keyword>
<evidence type="ECO:0000256" key="5">
    <source>
        <dbReference type="ARBA" id="ARBA00022840"/>
    </source>
</evidence>
<reference evidence="7 8" key="1">
    <citation type="submission" date="2019-12" db="EMBL/GenBank/DDBJ databases">
        <authorList>
            <person name="Floudas D."/>
            <person name="Bentzer J."/>
            <person name="Ahren D."/>
            <person name="Johansson T."/>
            <person name="Persson P."/>
            <person name="Tunlid A."/>
        </authorList>
    </citation>
    <scope>NUCLEOTIDE SEQUENCE [LARGE SCALE GENOMIC DNA]</scope>
    <source>
        <strain evidence="7 8">CBS 102.39</strain>
    </source>
</reference>
<evidence type="ECO:0000313" key="7">
    <source>
        <dbReference type="EMBL" id="KAF4612188.1"/>
    </source>
</evidence>
<comment type="caution">
    <text evidence="7">The sequence shown here is derived from an EMBL/GenBank/DDBJ whole genome shotgun (WGS) entry which is preliminary data.</text>
</comment>
<evidence type="ECO:0000313" key="8">
    <source>
        <dbReference type="Proteomes" id="UP000521872"/>
    </source>
</evidence>
<dbReference type="InterPro" id="IPR004166">
    <property type="entry name" value="a-kinase_dom"/>
</dbReference>
<dbReference type="PROSITE" id="PS51158">
    <property type="entry name" value="ALPHA_KINASE"/>
    <property type="match status" value="1"/>
</dbReference>
<dbReference type="PANTHER" id="PTHR45992">
    <property type="entry name" value="EUKARYOTIC ELONGATION FACTOR 2 KINASE-RELATED"/>
    <property type="match status" value="1"/>
</dbReference>
<dbReference type="Pfam" id="PF02816">
    <property type="entry name" value="Alpha_kinase"/>
    <property type="match status" value="1"/>
</dbReference>
<organism evidence="7 8">
    <name type="scientific">Agrocybe pediades</name>
    <dbReference type="NCBI Taxonomy" id="84607"/>
    <lineage>
        <taxon>Eukaryota</taxon>
        <taxon>Fungi</taxon>
        <taxon>Dikarya</taxon>
        <taxon>Basidiomycota</taxon>
        <taxon>Agaricomycotina</taxon>
        <taxon>Agaricomycetes</taxon>
        <taxon>Agaricomycetidae</taxon>
        <taxon>Agaricales</taxon>
        <taxon>Agaricineae</taxon>
        <taxon>Strophariaceae</taxon>
        <taxon>Agrocybe</taxon>
    </lineage>
</organism>
<dbReference type="AlphaFoldDB" id="A0A8H4QJQ4"/>
<evidence type="ECO:0000256" key="1">
    <source>
        <dbReference type="ARBA" id="ARBA00022527"/>
    </source>
</evidence>
<dbReference type="InterPro" id="IPR011009">
    <property type="entry name" value="Kinase-like_dom_sf"/>
</dbReference>
<dbReference type="GO" id="GO:0005524">
    <property type="term" value="F:ATP binding"/>
    <property type="evidence" value="ECO:0007669"/>
    <property type="project" value="UniProtKB-KW"/>
</dbReference>
<dbReference type="GO" id="GO:0031037">
    <property type="term" value="P:myosin II filament disassembly"/>
    <property type="evidence" value="ECO:0007669"/>
    <property type="project" value="TreeGrafter"/>
</dbReference>
<gene>
    <name evidence="7" type="ORF">D9613_004565</name>
</gene>
<keyword evidence="4" id="KW-0418">Kinase</keyword>
<dbReference type="InterPro" id="IPR051852">
    <property type="entry name" value="Alpha-type_PK"/>
</dbReference>
<evidence type="ECO:0000256" key="4">
    <source>
        <dbReference type="ARBA" id="ARBA00022777"/>
    </source>
</evidence>
<dbReference type="EMBL" id="JAACJL010000057">
    <property type="protein sequence ID" value="KAF4612188.1"/>
    <property type="molecule type" value="Genomic_DNA"/>
</dbReference>
<evidence type="ECO:0000259" key="6">
    <source>
        <dbReference type="PROSITE" id="PS51158"/>
    </source>
</evidence>
<keyword evidence="3" id="KW-0547">Nucleotide-binding</keyword>
<keyword evidence="5" id="KW-0067">ATP-binding</keyword>
<name>A0A8H4QJQ4_9AGAR</name>
<sequence>MPTHIPLPEEGEDGYETSLFLCFIQHVQFQFTHHTVYISDFQGAGDLLTDPQIMTHPDLIKDMDADIRGSLFGEGNVGTTFEAFTSQHICNRYCKWFQLEELKSEEGTED</sequence>
<dbReference type="GO" id="GO:1903013">
    <property type="term" value="P:response to differentiation-inducing factor 1"/>
    <property type="evidence" value="ECO:0007669"/>
    <property type="project" value="TreeGrafter"/>
</dbReference>
<keyword evidence="8" id="KW-1185">Reference proteome</keyword>
<evidence type="ECO:0000256" key="2">
    <source>
        <dbReference type="ARBA" id="ARBA00022679"/>
    </source>
</evidence>
<feature type="domain" description="Alpha-type protein kinase" evidence="6">
    <location>
        <begin position="1"/>
        <end position="102"/>
    </location>
</feature>
<dbReference type="SUPFAM" id="SSF56112">
    <property type="entry name" value="Protein kinase-like (PK-like)"/>
    <property type="match status" value="1"/>
</dbReference>
<dbReference type="PANTHER" id="PTHR45992:SF2">
    <property type="entry name" value="EUKARYOTIC ELONGATION FACTOR 2 KINASE"/>
    <property type="match status" value="1"/>
</dbReference>